<evidence type="ECO:0000313" key="3">
    <source>
        <dbReference type="Proteomes" id="UP000785679"/>
    </source>
</evidence>
<comment type="caution">
    <text evidence="2">The sequence shown here is derived from an EMBL/GenBank/DDBJ whole genome shotgun (WGS) entry which is preliminary data.</text>
</comment>
<dbReference type="Proteomes" id="UP000785679">
    <property type="component" value="Unassembled WGS sequence"/>
</dbReference>
<gene>
    <name evidence="2" type="ORF">FGO68_gene3910</name>
</gene>
<dbReference type="AlphaFoldDB" id="A0A8J8SZM8"/>
<evidence type="ECO:0000313" key="2">
    <source>
        <dbReference type="EMBL" id="TNV76143.1"/>
    </source>
</evidence>
<proteinExistence type="predicted"/>
<reference evidence="2" key="1">
    <citation type="submission" date="2019-06" db="EMBL/GenBank/DDBJ databases">
        <authorList>
            <person name="Zheng W."/>
        </authorList>
    </citation>
    <scope>NUCLEOTIDE SEQUENCE</scope>
    <source>
        <strain evidence="2">QDHG01</strain>
    </source>
</reference>
<keyword evidence="3" id="KW-1185">Reference proteome</keyword>
<evidence type="ECO:0000256" key="1">
    <source>
        <dbReference type="SAM" id="MobiDB-lite"/>
    </source>
</evidence>
<sequence>MITHQLQLISILVKIEMRKLLHRMQVRIWLRVHTCSRVCQPQRKPPQLVLQLLLQPSPYLRCSAQLSAKRLARYFLQKGPSATPIADAASDLRTRGIGADRQFRHQGRPQQGNTGEEDYHRKHHLDRASSQFSQ</sequence>
<protein>
    <submittedName>
        <fullName evidence="2">Uncharacterized protein</fullName>
    </submittedName>
</protein>
<dbReference type="EMBL" id="RRYP01014107">
    <property type="protein sequence ID" value="TNV76143.1"/>
    <property type="molecule type" value="Genomic_DNA"/>
</dbReference>
<feature type="region of interest" description="Disordered" evidence="1">
    <location>
        <begin position="96"/>
        <end position="134"/>
    </location>
</feature>
<organism evidence="2 3">
    <name type="scientific">Halteria grandinella</name>
    <dbReference type="NCBI Taxonomy" id="5974"/>
    <lineage>
        <taxon>Eukaryota</taxon>
        <taxon>Sar</taxon>
        <taxon>Alveolata</taxon>
        <taxon>Ciliophora</taxon>
        <taxon>Intramacronucleata</taxon>
        <taxon>Spirotrichea</taxon>
        <taxon>Stichotrichia</taxon>
        <taxon>Sporadotrichida</taxon>
        <taxon>Halteriidae</taxon>
        <taxon>Halteria</taxon>
    </lineage>
</organism>
<name>A0A8J8SZM8_HALGN</name>
<accession>A0A8J8SZM8</accession>